<dbReference type="SUPFAM" id="SSF48008">
    <property type="entry name" value="GntR ligand-binding domain-like"/>
    <property type="match status" value="1"/>
</dbReference>
<dbReference type="PANTHER" id="PTHR43537">
    <property type="entry name" value="TRANSCRIPTIONAL REGULATOR, GNTR FAMILY"/>
    <property type="match status" value="1"/>
</dbReference>
<feature type="domain" description="HTH gntR-type" evidence="4">
    <location>
        <begin position="22"/>
        <end position="89"/>
    </location>
</feature>
<keyword evidence="3" id="KW-0804">Transcription</keyword>
<dbReference type="SUPFAM" id="SSF46785">
    <property type="entry name" value="Winged helix' DNA-binding domain"/>
    <property type="match status" value="1"/>
</dbReference>
<dbReference type="SMART" id="SM00895">
    <property type="entry name" value="FCD"/>
    <property type="match status" value="1"/>
</dbReference>
<evidence type="ECO:0000256" key="1">
    <source>
        <dbReference type="ARBA" id="ARBA00023015"/>
    </source>
</evidence>
<evidence type="ECO:0000313" key="6">
    <source>
        <dbReference type="Proteomes" id="UP000244810"/>
    </source>
</evidence>
<keyword evidence="6" id="KW-1185">Reference proteome</keyword>
<dbReference type="EMBL" id="QDDR01000016">
    <property type="protein sequence ID" value="PVE45295.1"/>
    <property type="molecule type" value="Genomic_DNA"/>
</dbReference>
<evidence type="ECO:0000256" key="2">
    <source>
        <dbReference type="ARBA" id="ARBA00023125"/>
    </source>
</evidence>
<evidence type="ECO:0000259" key="4">
    <source>
        <dbReference type="PROSITE" id="PS50949"/>
    </source>
</evidence>
<dbReference type="Gene3D" id="1.20.120.530">
    <property type="entry name" value="GntR ligand-binding domain-like"/>
    <property type="match status" value="1"/>
</dbReference>
<proteinExistence type="predicted"/>
<reference evidence="5 6" key="1">
    <citation type="journal article" date="2011" name="Syst. Appl. Microbiol.">
        <title>Defluviimonas denitrificans gen. nov., sp. nov., and Pararhodobacter aggregans gen. nov., sp. nov., non-phototrophic Rhodobacteraceae from the biofilter of a marine aquaculture.</title>
        <authorList>
            <person name="Foesel B.U."/>
            <person name="Drake H.L."/>
            <person name="Schramm A."/>
        </authorList>
    </citation>
    <scope>NUCLEOTIDE SEQUENCE [LARGE SCALE GENOMIC DNA]</scope>
    <source>
        <strain evidence="5 6">D1-19</strain>
    </source>
</reference>
<gene>
    <name evidence="5" type="ORF">DDE23_22255</name>
</gene>
<name>A0A2T7UKU8_9RHOB</name>
<keyword evidence="2" id="KW-0238">DNA-binding</keyword>
<protein>
    <submittedName>
        <fullName evidence="5">GntR family transcriptional regulator</fullName>
    </submittedName>
</protein>
<dbReference type="GO" id="GO:0003677">
    <property type="term" value="F:DNA binding"/>
    <property type="evidence" value="ECO:0007669"/>
    <property type="project" value="UniProtKB-KW"/>
</dbReference>
<dbReference type="PANTHER" id="PTHR43537:SF24">
    <property type="entry name" value="GLUCONATE OPERON TRANSCRIPTIONAL REPRESSOR"/>
    <property type="match status" value="1"/>
</dbReference>
<dbReference type="RefSeq" id="WP_107751792.1">
    <property type="nucleotide sequence ID" value="NZ_QBKF01000005.1"/>
</dbReference>
<sequence length="237" mass="25655">MLKADVDKAGVNVTFLVERVAAPLRQQVTDSIRNAIALGHFKPGQRLRERELCEMAGVSRTLVRESLRQLETEGLIEVHANRGPMVTKLSRKQAEDIYRVRSLLEGLAAELVATEADDAAVAGLAAAFDQLRVAMQSADVLDRLVAKNHFYDVLIKAADNQAVGDTLRMLNSRITLLRSASLSAPGRTEHSLAELGAVIDAIKRRDAPAAREAVTLHVRNAAIAALGRLEEPAPDAS</sequence>
<evidence type="ECO:0000256" key="3">
    <source>
        <dbReference type="ARBA" id="ARBA00023163"/>
    </source>
</evidence>
<dbReference type="InterPro" id="IPR036388">
    <property type="entry name" value="WH-like_DNA-bd_sf"/>
</dbReference>
<keyword evidence="1" id="KW-0805">Transcription regulation</keyword>
<accession>A0A2T7UKU8</accession>
<dbReference type="AlphaFoldDB" id="A0A2T7UKU8"/>
<dbReference type="PROSITE" id="PS50949">
    <property type="entry name" value="HTH_GNTR"/>
    <property type="match status" value="1"/>
</dbReference>
<dbReference type="Pfam" id="PF07729">
    <property type="entry name" value="FCD"/>
    <property type="match status" value="1"/>
</dbReference>
<dbReference type="OrthoDB" id="8155773at2"/>
<dbReference type="Gene3D" id="1.10.10.10">
    <property type="entry name" value="Winged helix-like DNA-binding domain superfamily/Winged helix DNA-binding domain"/>
    <property type="match status" value="1"/>
</dbReference>
<dbReference type="PRINTS" id="PR00035">
    <property type="entry name" value="HTHGNTR"/>
</dbReference>
<dbReference type="InterPro" id="IPR011711">
    <property type="entry name" value="GntR_C"/>
</dbReference>
<dbReference type="Proteomes" id="UP000244810">
    <property type="component" value="Unassembled WGS sequence"/>
</dbReference>
<dbReference type="Pfam" id="PF00392">
    <property type="entry name" value="GntR"/>
    <property type="match status" value="1"/>
</dbReference>
<organism evidence="5 6">
    <name type="scientific">Pararhodobacter aggregans</name>
    <dbReference type="NCBI Taxonomy" id="404875"/>
    <lineage>
        <taxon>Bacteria</taxon>
        <taxon>Pseudomonadati</taxon>
        <taxon>Pseudomonadota</taxon>
        <taxon>Alphaproteobacteria</taxon>
        <taxon>Rhodobacterales</taxon>
        <taxon>Paracoccaceae</taxon>
        <taxon>Pararhodobacter</taxon>
    </lineage>
</organism>
<dbReference type="GO" id="GO:0003700">
    <property type="term" value="F:DNA-binding transcription factor activity"/>
    <property type="evidence" value="ECO:0007669"/>
    <property type="project" value="InterPro"/>
</dbReference>
<dbReference type="InterPro" id="IPR008920">
    <property type="entry name" value="TF_FadR/GntR_C"/>
</dbReference>
<comment type="caution">
    <text evidence="5">The sequence shown here is derived from an EMBL/GenBank/DDBJ whole genome shotgun (WGS) entry which is preliminary data.</text>
</comment>
<dbReference type="InterPro" id="IPR036390">
    <property type="entry name" value="WH_DNA-bd_sf"/>
</dbReference>
<dbReference type="SMART" id="SM00345">
    <property type="entry name" value="HTH_GNTR"/>
    <property type="match status" value="1"/>
</dbReference>
<dbReference type="InterPro" id="IPR000524">
    <property type="entry name" value="Tscrpt_reg_HTH_GntR"/>
</dbReference>
<dbReference type="CDD" id="cd07377">
    <property type="entry name" value="WHTH_GntR"/>
    <property type="match status" value="1"/>
</dbReference>
<evidence type="ECO:0000313" key="5">
    <source>
        <dbReference type="EMBL" id="PVE45295.1"/>
    </source>
</evidence>